<name>A0A0F9P6E6_9ZZZZ</name>
<dbReference type="EMBL" id="LAZR01003284">
    <property type="protein sequence ID" value="KKN19972.1"/>
    <property type="molecule type" value="Genomic_DNA"/>
</dbReference>
<protein>
    <submittedName>
        <fullName evidence="2">Uncharacterized protein</fullName>
    </submittedName>
</protein>
<keyword evidence="1" id="KW-0812">Transmembrane</keyword>
<gene>
    <name evidence="2" type="ORF">LCGC14_0940240</name>
</gene>
<feature type="transmembrane region" description="Helical" evidence="1">
    <location>
        <begin position="16"/>
        <end position="36"/>
    </location>
</feature>
<comment type="caution">
    <text evidence="2">The sequence shown here is derived from an EMBL/GenBank/DDBJ whole genome shotgun (WGS) entry which is preliminary data.</text>
</comment>
<keyword evidence="1" id="KW-0472">Membrane</keyword>
<reference evidence="2" key="1">
    <citation type="journal article" date="2015" name="Nature">
        <title>Complex archaea that bridge the gap between prokaryotes and eukaryotes.</title>
        <authorList>
            <person name="Spang A."/>
            <person name="Saw J.H."/>
            <person name="Jorgensen S.L."/>
            <person name="Zaremba-Niedzwiedzka K."/>
            <person name="Martijn J."/>
            <person name="Lind A.E."/>
            <person name="van Eijk R."/>
            <person name="Schleper C."/>
            <person name="Guy L."/>
            <person name="Ettema T.J."/>
        </authorList>
    </citation>
    <scope>NUCLEOTIDE SEQUENCE</scope>
</reference>
<evidence type="ECO:0000256" key="1">
    <source>
        <dbReference type="SAM" id="Phobius"/>
    </source>
</evidence>
<sequence length="67" mass="7336">MNNEGKHALWMPSGSVRALIAIGLTVAAVSAVFVKIDSETVKEMGKWAMIAWVFYFGVRAGETHPQE</sequence>
<organism evidence="2">
    <name type="scientific">marine sediment metagenome</name>
    <dbReference type="NCBI Taxonomy" id="412755"/>
    <lineage>
        <taxon>unclassified sequences</taxon>
        <taxon>metagenomes</taxon>
        <taxon>ecological metagenomes</taxon>
    </lineage>
</organism>
<proteinExistence type="predicted"/>
<accession>A0A0F9P6E6</accession>
<keyword evidence="1" id="KW-1133">Transmembrane helix</keyword>
<evidence type="ECO:0000313" key="2">
    <source>
        <dbReference type="EMBL" id="KKN19972.1"/>
    </source>
</evidence>
<dbReference type="AlphaFoldDB" id="A0A0F9P6E6"/>